<protein>
    <recommendedName>
        <fullName evidence="2">Bacterial Ig domain-containing protein</fullName>
    </recommendedName>
</protein>
<dbReference type="AlphaFoldDB" id="A0AAX0VA72"/>
<evidence type="ECO:0000259" key="2">
    <source>
        <dbReference type="Pfam" id="PF17936"/>
    </source>
</evidence>
<gene>
    <name evidence="3" type="ORF">CUR37_06630</name>
</gene>
<keyword evidence="1" id="KW-0732">Signal</keyword>
<evidence type="ECO:0000313" key="4">
    <source>
        <dbReference type="Proteomes" id="UP000234349"/>
    </source>
</evidence>
<evidence type="ECO:0000256" key="1">
    <source>
        <dbReference type="SAM" id="SignalP"/>
    </source>
</evidence>
<comment type="caution">
    <text evidence="3">The sequence shown here is derived from an EMBL/GenBank/DDBJ whole genome shotgun (WGS) entry which is preliminary data.</text>
</comment>
<name>A0AAX0VA72_LATSK</name>
<dbReference type="Proteomes" id="UP000234349">
    <property type="component" value="Unassembled WGS sequence"/>
</dbReference>
<sequence>MIKSSKLVNLVLVSSTVLGMVVTAGTSTAMAAAKTSADTSSVMTKKDNSPRIDYQTSGTLAASGTAMDGLELIAGNQVTRGTLHMKYDVKSFAALNWQEHTVTTIKLPREFNAFAKDGSLLKYIASANFNYTSSINTINHSYTSNEMHIEKDTQSDDTYLLKFDNPTVTGIGLNVQMHVEFDLNLGDMVTDTGVRIPDAYDKSAYHLASTITDKDDAGIIDWHLVGNTNGATTIPIWQLDPGYDILKQAPTIHNPIYDTDTVVTGSGIPGAKITLRQGVQPDSPIIGTGEVDASGVYSITIPAHNAGVTISATQNAGFGESPSTTATVQHKGGEIPAPGVPENQQLSDKTVKGTGYAPGNSIIVTNQRTGESVTTTVQADKSYLVNVSSTFWKLFDIINVQEKNSSGDVSKVAQFVVIPDETK</sequence>
<proteinExistence type="predicted"/>
<reference evidence="3 4" key="1">
    <citation type="submission" date="2016-09" db="EMBL/GenBank/DDBJ databases">
        <authorList>
            <person name="Inglin R.C."/>
        </authorList>
    </citation>
    <scope>NUCLEOTIDE SEQUENCE [LARGE SCALE GENOMIC DNA]</scope>
    <source>
        <strain evidence="3 4">RI-517</strain>
    </source>
</reference>
<accession>A0AAX0VA72</accession>
<dbReference type="Gene3D" id="2.60.40.10">
    <property type="entry name" value="Immunoglobulins"/>
    <property type="match status" value="1"/>
</dbReference>
<dbReference type="Pfam" id="PF17936">
    <property type="entry name" value="Big_6"/>
    <property type="match status" value="1"/>
</dbReference>
<feature type="chain" id="PRO_5043835983" description="Bacterial Ig domain-containing protein" evidence="1">
    <location>
        <begin position="20"/>
        <end position="423"/>
    </location>
</feature>
<dbReference type="RefSeq" id="WP_076632264.1">
    <property type="nucleotide sequence ID" value="NZ_CP017273.1"/>
</dbReference>
<feature type="domain" description="Bacterial Ig" evidence="2">
    <location>
        <begin position="254"/>
        <end position="328"/>
    </location>
</feature>
<feature type="signal peptide" evidence="1">
    <location>
        <begin position="1"/>
        <end position="19"/>
    </location>
</feature>
<dbReference type="InterPro" id="IPR041498">
    <property type="entry name" value="Big_6"/>
</dbReference>
<evidence type="ECO:0000313" key="3">
    <source>
        <dbReference type="EMBL" id="PKX77612.1"/>
    </source>
</evidence>
<dbReference type="InterPro" id="IPR013783">
    <property type="entry name" value="Ig-like_fold"/>
</dbReference>
<dbReference type="EMBL" id="MKGH01000030">
    <property type="protein sequence ID" value="PKX77612.1"/>
    <property type="molecule type" value="Genomic_DNA"/>
</dbReference>
<organism evidence="3 4">
    <name type="scientific">Latilactobacillus sakei</name>
    <name type="common">Lactobacillus sakei</name>
    <dbReference type="NCBI Taxonomy" id="1599"/>
    <lineage>
        <taxon>Bacteria</taxon>
        <taxon>Bacillati</taxon>
        <taxon>Bacillota</taxon>
        <taxon>Bacilli</taxon>
        <taxon>Lactobacillales</taxon>
        <taxon>Lactobacillaceae</taxon>
        <taxon>Latilactobacillus</taxon>
    </lineage>
</organism>